<dbReference type="PROSITE" id="PS51352">
    <property type="entry name" value="THIOREDOXIN_2"/>
    <property type="match status" value="1"/>
</dbReference>
<dbReference type="PANTHER" id="PTHR43640:SF1">
    <property type="entry name" value="THIOREDOXIN-DEPENDENT PEROXIREDOXIN"/>
    <property type="match status" value="1"/>
</dbReference>
<dbReference type="InterPro" id="IPR013766">
    <property type="entry name" value="Thioredoxin_domain"/>
</dbReference>
<dbReference type="AlphaFoldDB" id="A0AA38FQ92"/>
<evidence type="ECO:0000313" key="2">
    <source>
        <dbReference type="EMBL" id="KAH9308160.1"/>
    </source>
</evidence>
<dbReference type="InterPro" id="IPR036249">
    <property type="entry name" value="Thioredoxin-like_sf"/>
</dbReference>
<dbReference type="EMBL" id="JAHRHJ020000007">
    <property type="protein sequence ID" value="KAH9308160.1"/>
    <property type="molecule type" value="Genomic_DNA"/>
</dbReference>
<gene>
    <name evidence="2" type="ORF">KI387_036071</name>
</gene>
<sequence>MESKPVPLSSEAPKFQVGNFVFIYFDCLTNGLPEPLTGKIWKLDDFQGHPALLVMFICNHCPFVVHLKKGIVKLADDYMPKGLAVMAISSNSSVTHPRDGPDFMAEDAKKLGYQFPYLYDEAQEAARAFGAVCTPDFFLFKKDGNQPFALAYHGRFDESRPRNDKPITGSDIRQAIDCVLSGQPVSAPQKP</sequence>
<organism evidence="2 3">
    <name type="scientific">Taxus chinensis</name>
    <name type="common">Chinese yew</name>
    <name type="synonym">Taxus wallichiana var. chinensis</name>
    <dbReference type="NCBI Taxonomy" id="29808"/>
    <lineage>
        <taxon>Eukaryota</taxon>
        <taxon>Viridiplantae</taxon>
        <taxon>Streptophyta</taxon>
        <taxon>Embryophyta</taxon>
        <taxon>Tracheophyta</taxon>
        <taxon>Spermatophyta</taxon>
        <taxon>Pinopsida</taxon>
        <taxon>Pinidae</taxon>
        <taxon>Conifers II</taxon>
        <taxon>Cupressales</taxon>
        <taxon>Taxaceae</taxon>
        <taxon>Taxus</taxon>
    </lineage>
</organism>
<feature type="domain" description="Thioredoxin" evidence="1">
    <location>
        <begin position="1"/>
        <end position="181"/>
    </location>
</feature>
<dbReference type="InterPro" id="IPR047262">
    <property type="entry name" value="PRX-like1"/>
</dbReference>
<feature type="non-terminal residue" evidence="2">
    <location>
        <position position="191"/>
    </location>
</feature>
<dbReference type="CDD" id="cd02969">
    <property type="entry name" value="PRX_like1"/>
    <property type="match status" value="1"/>
</dbReference>
<name>A0AA38FQ92_TAXCH</name>
<dbReference type="Gene3D" id="3.40.30.10">
    <property type="entry name" value="Glutaredoxin"/>
    <property type="match status" value="1"/>
</dbReference>
<dbReference type="PANTHER" id="PTHR43640">
    <property type="entry name" value="OS07G0260300 PROTEIN"/>
    <property type="match status" value="1"/>
</dbReference>
<dbReference type="Proteomes" id="UP000824469">
    <property type="component" value="Unassembled WGS sequence"/>
</dbReference>
<dbReference type="OMA" id="CNIKWKP"/>
<dbReference type="GO" id="GO:0016491">
    <property type="term" value="F:oxidoreductase activity"/>
    <property type="evidence" value="ECO:0007669"/>
    <property type="project" value="InterPro"/>
</dbReference>
<evidence type="ECO:0000313" key="3">
    <source>
        <dbReference type="Proteomes" id="UP000824469"/>
    </source>
</evidence>
<proteinExistence type="predicted"/>
<reference evidence="2 3" key="1">
    <citation type="journal article" date="2021" name="Nat. Plants">
        <title>The Taxus genome provides insights into paclitaxel biosynthesis.</title>
        <authorList>
            <person name="Xiong X."/>
            <person name="Gou J."/>
            <person name="Liao Q."/>
            <person name="Li Y."/>
            <person name="Zhou Q."/>
            <person name="Bi G."/>
            <person name="Li C."/>
            <person name="Du R."/>
            <person name="Wang X."/>
            <person name="Sun T."/>
            <person name="Guo L."/>
            <person name="Liang H."/>
            <person name="Lu P."/>
            <person name="Wu Y."/>
            <person name="Zhang Z."/>
            <person name="Ro D.K."/>
            <person name="Shang Y."/>
            <person name="Huang S."/>
            <person name="Yan J."/>
        </authorList>
    </citation>
    <scope>NUCLEOTIDE SEQUENCE [LARGE SCALE GENOMIC DNA]</scope>
    <source>
        <strain evidence="2">Ta-2019</strain>
    </source>
</reference>
<evidence type="ECO:0000259" key="1">
    <source>
        <dbReference type="PROSITE" id="PS51352"/>
    </source>
</evidence>
<comment type="caution">
    <text evidence="2">The sequence shown here is derived from an EMBL/GenBank/DDBJ whole genome shotgun (WGS) entry which is preliminary data.</text>
</comment>
<dbReference type="GO" id="GO:0016209">
    <property type="term" value="F:antioxidant activity"/>
    <property type="evidence" value="ECO:0007669"/>
    <property type="project" value="InterPro"/>
</dbReference>
<accession>A0AA38FQ92</accession>
<keyword evidence="3" id="KW-1185">Reference proteome</keyword>
<dbReference type="Pfam" id="PF00578">
    <property type="entry name" value="AhpC-TSA"/>
    <property type="match status" value="1"/>
</dbReference>
<protein>
    <recommendedName>
        <fullName evidence="1">Thioredoxin domain-containing protein</fullName>
    </recommendedName>
</protein>
<dbReference type="InterPro" id="IPR000866">
    <property type="entry name" value="AhpC/TSA"/>
</dbReference>
<dbReference type="SUPFAM" id="SSF52833">
    <property type="entry name" value="Thioredoxin-like"/>
    <property type="match status" value="1"/>
</dbReference>